<comment type="caution">
    <text evidence="2">The sequence shown here is derived from an EMBL/GenBank/DDBJ whole genome shotgun (WGS) entry which is preliminary data.</text>
</comment>
<evidence type="ECO:0000313" key="2">
    <source>
        <dbReference type="EMBL" id="GAH45523.1"/>
    </source>
</evidence>
<evidence type="ECO:0000256" key="1">
    <source>
        <dbReference type="SAM" id="Coils"/>
    </source>
</evidence>
<organism evidence="2">
    <name type="scientific">marine sediment metagenome</name>
    <dbReference type="NCBI Taxonomy" id="412755"/>
    <lineage>
        <taxon>unclassified sequences</taxon>
        <taxon>metagenomes</taxon>
        <taxon>ecological metagenomes</taxon>
    </lineage>
</organism>
<feature type="non-terminal residue" evidence="2">
    <location>
        <position position="1"/>
    </location>
</feature>
<keyword evidence="1" id="KW-0175">Coiled coil</keyword>
<name>X1HJQ6_9ZZZZ</name>
<reference evidence="2" key="1">
    <citation type="journal article" date="2014" name="Front. Microbiol.">
        <title>High frequency of phylogenetically diverse reductive dehalogenase-homologous genes in deep subseafloor sedimentary metagenomes.</title>
        <authorList>
            <person name="Kawai M."/>
            <person name="Futagami T."/>
            <person name="Toyoda A."/>
            <person name="Takaki Y."/>
            <person name="Nishi S."/>
            <person name="Hori S."/>
            <person name="Arai W."/>
            <person name="Tsubouchi T."/>
            <person name="Morono Y."/>
            <person name="Uchiyama I."/>
            <person name="Ito T."/>
            <person name="Fujiyama A."/>
            <person name="Inagaki F."/>
            <person name="Takami H."/>
        </authorList>
    </citation>
    <scope>NUCLEOTIDE SEQUENCE</scope>
    <source>
        <strain evidence="2">Expedition CK06-06</strain>
    </source>
</reference>
<feature type="coiled-coil region" evidence="1">
    <location>
        <begin position="56"/>
        <end position="83"/>
    </location>
</feature>
<dbReference type="AlphaFoldDB" id="X1HJQ6"/>
<protein>
    <submittedName>
        <fullName evidence="2">Uncharacterized protein</fullName>
    </submittedName>
</protein>
<sequence length="86" mass="9727">QVQRSEKNFRSIATHLKLGMLLQKRYQVESDVTQLRITEAGLKLKGTALEILGNRLKQCSDTITETAEEIGRLEKELKELEGKGSK</sequence>
<dbReference type="EMBL" id="BARU01006146">
    <property type="protein sequence ID" value="GAH45523.1"/>
    <property type="molecule type" value="Genomic_DNA"/>
</dbReference>
<proteinExistence type="predicted"/>
<accession>X1HJQ6</accession>
<gene>
    <name evidence="2" type="ORF">S03H2_12070</name>
</gene>